<dbReference type="PANTHER" id="PTHR47163">
    <property type="entry name" value="DDE_TNP_IS1595 DOMAIN-CONTAINING PROTEIN"/>
    <property type="match status" value="1"/>
</dbReference>
<dbReference type="AlphaFoldDB" id="A0A6B0YRW5"/>
<comment type="caution">
    <text evidence="2">The sequence shown here is derived from an EMBL/GenBank/DDBJ whole genome shotgun (WGS) entry which is preliminary data.</text>
</comment>
<dbReference type="InterPro" id="IPR024445">
    <property type="entry name" value="Tnp_ISXO2-like"/>
</dbReference>
<dbReference type="NCBIfam" id="NF033547">
    <property type="entry name" value="transpos_IS1595"/>
    <property type="match status" value="1"/>
</dbReference>
<dbReference type="Pfam" id="PF12762">
    <property type="entry name" value="DDE_Tnp_IS1595"/>
    <property type="match status" value="1"/>
</dbReference>
<gene>
    <name evidence="2" type="ORF">F4Y42_08960</name>
</gene>
<dbReference type="Pfam" id="PF12760">
    <property type="entry name" value="Zn_ribbon_IS1595"/>
    <property type="match status" value="1"/>
</dbReference>
<organism evidence="2">
    <name type="scientific">Caldilineaceae bacterium SB0664_bin_27</name>
    <dbReference type="NCBI Taxonomy" id="2605260"/>
    <lineage>
        <taxon>Bacteria</taxon>
        <taxon>Bacillati</taxon>
        <taxon>Chloroflexota</taxon>
        <taxon>Caldilineae</taxon>
        <taxon>Caldilineales</taxon>
        <taxon>Caldilineaceae</taxon>
    </lineage>
</organism>
<reference evidence="2" key="1">
    <citation type="submission" date="2019-09" db="EMBL/GenBank/DDBJ databases">
        <title>Characterisation of the sponge microbiome using genome-centric metagenomics.</title>
        <authorList>
            <person name="Engelberts J.P."/>
            <person name="Robbins S.J."/>
            <person name="De Goeij J.M."/>
            <person name="Aranda M."/>
            <person name="Bell S.C."/>
            <person name="Webster N.S."/>
        </authorList>
    </citation>
    <scope>NUCLEOTIDE SEQUENCE</scope>
    <source>
        <strain evidence="2">SB0664_bin_27</strain>
    </source>
</reference>
<dbReference type="InterPro" id="IPR053164">
    <property type="entry name" value="IS1016-like_transposase"/>
</dbReference>
<name>A0A6B0YRW5_9CHLR</name>
<accession>A0A6B0YRW5</accession>
<evidence type="ECO:0000259" key="1">
    <source>
        <dbReference type="SMART" id="SM01126"/>
    </source>
</evidence>
<evidence type="ECO:0000313" key="2">
    <source>
        <dbReference type="EMBL" id="MXY93563.1"/>
    </source>
</evidence>
<dbReference type="SMART" id="SM01126">
    <property type="entry name" value="DDE_Tnp_IS1595"/>
    <property type="match status" value="1"/>
</dbReference>
<dbReference type="EMBL" id="VXRG01000074">
    <property type="protein sequence ID" value="MXY93563.1"/>
    <property type="molecule type" value="Genomic_DNA"/>
</dbReference>
<sequence length="329" mass="37166">MRRGDMAHKAPGKHYRNGITIPELFSRFPDDEAAEEWFVNTRWPDGVRCPHCGSDNVKENSAHKTMPFRCNSCKKHFSAKTGTVMHGSKIGFQKWVIALYLVTTSLKGVSSMKLHRDLGVTQKTAWHMLSRIRESYAEVNDLFEGEIEVDESYFGGKESNKHAHKKLNAGRGTVGKTAVVGMKNRETNKVQAEVVEATDKETLQAFVVENTTSGSTVYTDEARAYSGLPREHQAVSHSVGDWVRDQAHTNGLESFWAMMKRGYMGVYHHFSPKHLHRYINEFSGRHNDRSNDTIAQMKSMAQGMVGKRLRYSDLIAGGPAYPPIDEIRF</sequence>
<protein>
    <submittedName>
        <fullName evidence="2">IS1595 family transposase</fullName>
    </submittedName>
</protein>
<feature type="domain" description="ISXO2-like transposase" evidence="1">
    <location>
        <begin position="142"/>
        <end position="287"/>
    </location>
</feature>
<dbReference type="PANTHER" id="PTHR47163:SF2">
    <property type="entry name" value="SI:DKEY-17M8.2"/>
    <property type="match status" value="1"/>
</dbReference>
<dbReference type="InterPro" id="IPR024442">
    <property type="entry name" value="Transposase_Zn_ribbon"/>
</dbReference>
<proteinExistence type="predicted"/>